<dbReference type="Proteomes" id="UP000215223">
    <property type="component" value="Unassembled WGS sequence"/>
</dbReference>
<name>A0A229SIK6_9PSEU</name>
<dbReference type="EMBL" id="NMQT01000007">
    <property type="protein sequence ID" value="OXM58692.1"/>
    <property type="molecule type" value="Genomic_DNA"/>
</dbReference>
<evidence type="ECO:0000313" key="2">
    <source>
        <dbReference type="Proteomes" id="UP000215223"/>
    </source>
</evidence>
<sequence length="60" mass="6587">MADLSAPNALDDLLSRYGKCRAALQAFPPSSRASIRIAVMTELEPVLEELWRAVQDQEAA</sequence>
<proteinExistence type="predicted"/>
<dbReference type="AlphaFoldDB" id="A0A229SIK6"/>
<comment type="caution">
    <text evidence="1">The sequence shown here is derived from an EMBL/GenBank/DDBJ whole genome shotgun (WGS) entry which is preliminary data.</text>
</comment>
<keyword evidence="2" id="KW-1185">Reference proteome</keyword>
<protein>
    <submittedName>
        <fullName evidence="1">Uncharacterized protein</fullName>
    </submittedName>
</protein>
<evidence type="ECO:0000313" key="1">
    <source>
        <dbReference type="EMBL" id="OXM58692.1"/>
    </source>
</evidence>
<organism evidence="1 2">
    <name type="scientific">Amycolatopsis thailandensis</name>
    <dbReference type="NCBI Taxonomy" id="589330"/>
    <lineage>
        <taxon>Bacteria</taxon>
        <taxon>Bacillati</taxon>
        <taxon>Actinomycetota</taxon>
        <taxon>Actinomycetes</taxon>
        <taxon>Pseudonocardiales</taxon>
        <taxon>Pseudonocardiaceae</taxon>
        <taxon>Amycolatopsis</taxon>
    </lineage>
</organism>
<gene>
    <name evidence="1" type="ORF">CFP71_01370</name>
</gene>
<dbReference type="RefSeq" id="WP_093931991.1">
    <property type="nucleotide sequence ID" value="NZ_NMQT01000007.1"/>
</dbReference>
<reference evidence="1 2" key="1">
    <citation type="submission" date="2017-07" db="EMBL/GenBank/DDBJ databases">
        <title>Amycolatopsis thailandensis Genome sequencing and assembly.</title>
        <authorList>
            <person name="Kaur N."/>
            <person name="Mayilraj S."/>
        </authorList>
    </citation>
    <scope>NUCLEOTIDE SEQUENCE [LARGE SCALE GENOMIC DNA]</scope>
    <source>
        <strain evidence="1 2">JCM 16380</strain>
    </source>
</reference>
<accession>A0A229SIK6</accession>